<dbReference type="Proteomes" id="UP000186720">
    <property type="component" value="Unassembled WGS sequence"/>
</dbReference>
<name>A0A1Q5ZST4_9SPHI</name>
<reference evidence="1 2" key="1">
    <citation type="submission" date="2016-11" db="EMBL/GenBank/DDBJ databases">
        <title>Whole Genome Sequencing of Mucilaginibacter polytrichastri RG4-7(T) isolated from the moss sample.</title>
        <authorList>
            <person name="Li Y."/>
        </authorList>
    </citation>
    <scope>NUCLEOTIDE SEQUENCE [LARGE SCALE GENOMIC DNA]</scope>
    <source>
        <strain evidence="1 2">RG4-7</strain>
    </source>
</reference>
<sequence length="52" mass="6267">MTTYFQLKDDIKDVKSQQETQNRVNDLRLKILEDHVNILQQQIDELKQNSNH</sequence>
<dbReference type="STRING" id="1302689.RG47T_0272"/>
<dbReference type="EMBL" id="MPPL01000001">
    <property type="protein sequence ID" value="OKS84835.1"/>
    <property type="molecule type" value="Genomic_DNA"/>
</dbReference>
<dbReference type="AlphaFoldDB" id="A0A1Q5ZST4"/>
<organism evidence="1 2">
    <name type="scientific">Mucilaginibacter polytrichastri</name>
    <dbReference type="NCBI Taxonomy" id="1302689"/>
    <lineage>
        <taxon>Bacteria</taxon>
        <taxon>Pseudomonadati</taxon>
        <taxon>Bacteroidota</taxon>
        <taxon>Sphingobacteriia</taxon>
        <taxon>Sphingobacteriales</taxon>
        <taxon>Sphingobacteriaceae</taxon>
        <taxon>Mucilaginibacter</taxon>
    </lineage>
</organism>
<keyword evidence="2" id="KW-1185">Reference proteome</keyword>
<proteinExistence type="predicted"/>
<protein>
    <submittedName>
        <fullName evidence="1">Uncharacterized protein</fullName>
    </submittedName>
</protein>
<comment type="caution">
    <text evidence="1">The sequence shown here is derived from an EMBL/GenBank/DDBJ whole genome shotgun (WGS) entry which is preliminary data.</text>
</comment>
<evidence type="ECO:0000313" key="2">
    <source>
        <dbReference type="Proteomes" id="UP000186720"/>
    </source>
</evidence>
<evidence type="ECO:0000313" key="1">
    <source>
        <dbReference type="EMBL" id="OKS84835.1"/>
    </source>
</evidence>
<gene>
    <name evidence="1" type="ORF">RG47T_0272</name>
</gene>
<accession>A0A1Q5ZST4</accession>